<name>A0A8S1IUF2_9CHLO</name>
<comment type="similarity">
    <text evidence="1">Belongs to the RRN3 family.</text>
</comment>
<feature type="region of interest" description="Disordered" evidence="2">
    <location>
        <begin position="1"/>
        <end position="28"/>
    </location>
</feature>
<dbReference type="InterPro" id="IPR007991">
    <property type="entry name" value="RNA_pol_I_trans_ini_fac_RRN3"/>
</dbReference>
<gene>
    <name evidence="3" type="ORF">OSTQU699_LOCUS2797</name>
</gene>
<dbReference type="PANTHER" id="PTHR12790:SF0">
    <property type="entry name" value="RNA POLYMERASE I-SPECIFIC TRANSCRIPTION INITIATION FACTOR RRN3-RELATED"/>
    <property type="match status" value="1"/>
</dbReference>
<dbReference type="PANTHER" id="PTHR12790">
    <property type="entry name" value="TRANSCRIPTION INITIATION FACTOR IA RRN3"/>
    <property type="match status" value="1"/>
</dbReference>
<keyword evidence="4" id="KW-1185">Reference proteome</keyword>
<organism evidence="3 4">
    <name type="scientific">Ostreobium quekettii</name>
    <dbReference type="NCBI Taxonomy" id="121088"/>
    <lineage>
        <taxon>Eukaryota</taxon>
        <taxon>Viridiplantae</taxon>
        <taxon>Chlorophyta</taxon>
        <taxon>core chlorophytes</taxon>
        <taxon>Ulvophyceae</taxon>
        <taxon>TCBD clade</taxon>
        <taxon>Bryopsidales</taxon>
        <taxon>Ostreobineae</taxon>
        <taxon>Ostreobiaceae</taxon>
        <taxon>Ostreobium</taxon>
    </lineage>
</organism>
<dbReference type="EMBL" id="CAJHUC010000659">
    <property type="protein sequence ID" value="CAD7697436.1"/>
    <property type="molecule type" value="Genomic_DNA"/>
</dbReference>
<dbReference type="GO" id="GO:0006361">
    <property type="term" value="P:transcription initiation at RNA polymerase I promoter"/>
    <property type="evidence" value="ECO:0007669"/>
    <property type="project" value="InterPro"/>
</dbReference>
<protein>
    <submittedName>
        <fullName evidence="3">Uncharacterized protein</fullName>
    </submittedName>
</protein>
<accession>A0A8S1IUF2</accession>
<evidence type="ECO:0000313" key="3">
    <source>
        <dbReference type="EMBL" id="CAD7697436.1"/>
    </source>
</evidence>
<dbReference type="GO" id="GO:0001042">
    <property type="term" value="F:RNA polymerase I core binding"/>
    <property type="evidence" value="ECO:0007669"/>
    <property type="project" value="TreeGrafter"/>
</dbReference>
<dbReference type="GO" id="GO:0005634">
    <property type="term" value="C:nucleus"/>
    <property type="evidence" value="ECO:0007669"/>
    <property type="project" value="TreeGrafter"/>
</dbReference>
<reference evidence="3" key="1">
    <citation type="submission" date="2020-12" db="EMBL/GenBank/DDBJ databases">
        <authorList>
            <person name="Iha C."/>
        </authorList>
    </citation>
    <scope>NUCLEOTIDE SEQUENCE</scope>
</reference>
<proteinExistence type="inferred from homology"/>
<evidence type="ECO:0000313" key="4">
    <source>
        <dbReference type="Proteomes" id="UP000708148"/>
    </source>
</evidence>
<dbReference type="AlphaFoldDB" id="A0A8S1IUF2"/>
<evidence type="ECO:0000256" key="1">
    <source>
        <dbReference type="ARBA" id="ARBA00010098"/>
    </source>
</evidence>
<dbReference type="Proteomes" id="UP000708148">
    <property type="component" value="Unassembled WGS sequence"/>
</dbReference>
<dbReference type="OrthoDB" id="26970at2759"/>
<evidence type="ECO:0000256" key="2">
    <source>
        <dbReference type="SAM" id="MobiDB-lite"/>
    </source>
</evidence>
<sequence length="247" mass="26843">MASRNRPASGAMPPARGGISGVGGRLPDAGEIGHEEGARLLRSYVQDTLRSKAVGDSAQYLGFVYDFVQLKQSDVQNSAESANKYAALLRAIGDSVTFLNESSHDRLCQELLSINLWTAPQVVAMAYAQLLVNLAISNQAFVPGVLKWLIRSFRPIHTAAEKGSSKPVRWHQSQREKQVQDVVMVTLAKVQALLLSSKYHGRRFVHLGFFCDLSILPQAGVSIANLPACVAADRSVLCEVSPHSFPC</sequence>
<dbReference type="Pfam" id="PF05327">
    <property type="entry name" value="RRN3"/>
    <property type="match status" value="1"/>
</dbReference>
<comment type="caution">
    <text evidence="3">The sequence shown here is derived from an EMBL/GenBank/DDBJ whole genome shotgun (WGS) entry which is preliminary data.</text>
</comment>
<dbReference type="GO" id="GO:0001181">
    <property type="term" value="F:RNA polymerase I general transcription initiation factor activity"/>
    <property type="evidence" value="ECO:0007669"/>
    <property type="project" value="InterPro"/>
</dbReference>